<reference evidence="10" key="1">
    <citation type="submission" date="2016-10" db="EMBL/GenBank/DDBJ databases">
        <authorList>
            <person name="Varghese N."/>
            <person name="Submissions S."/>
        </authorList>
    </citation>
    <scope>NUCLEOTIDE SEQUENCE [LARGE SCALE GENOMIC DNA]</scope>
    <source>
        <strain evidence="10">DSM 28463</strain>
    </source>
</reference>
<dbReference type="STRING" id="1005928.SAMN04487859_11530"/>
<feature type="transmembrane region" description="Helical" evidence="7">
    <location>
        <begin position="366"/>
        <end position="385"/>
    </location>
</feature>
<feature type="coiled-coil region" evidence="6">
    <location>
        <begin position="236"/>
        <end position="296"/>
    </location>
</feature>
<dbReference type="PANTHER" id="PTHR32309">
    <property type="entry name" value="TYROSINE-PROTEIN KINASE"/>
    <property type="match status" value="1"/>
</dbReference>
<evidence type="ECO:0000256" key="7">
    <source>
        <dbReference type="SAM" id="Phobius"/>
    </source>
</evidence>
<dbReference type="EMBL" id="FOVP01000015">
    <property type="protein sequence ID" value="SFO07950.1"/>
    <property type="molecule type" value="Genomic_DNA"/>
</dbReference>
<keyword evidence="10" id="KW-1185">Reference proteome</keyword>
<evidence type="ECO:0000313" key="10">
    <source>
        <dbReference type="Proteomes" id="UP000198599"/>
    </source>
</evidence>
<evidence type="ECO:0000256" key="2">
    <source>
        <dbReference type="ARBA" id="ARBA00022475"/>
    </source>
</evidence>
<organism evidence="9 10">
    <name type="scientific">Roseovarius lutimaris</name>
    <dbReference type="NCBI Taxonomy" id="1005928"/>
    <lineage>
        <taxon>Bacteria</taxon>
        <taxon>Pseudomonadati</taxon>
        <taxon>Pseudomonadota</taxon>
        <taxon>Alphaproteobacteria</taxon>
        <taxon>Rhodobacterales</taxon>
        <taxon>Roseobacteraceae</taxon>
        <taxon>Roseovarius</taxon>
    </lineage>
</organism>
<gene>
    <name evidence="9" type="ORF">SAMN04487859_11530</name>
</gene>
<evidence type="ECO:0000256" key="3">
    <source>
        <dbReference type="ARBA" id="ARBA00022692"/>
    </source>
</evidence>
<dbReference type="InterPro" id="IPR003856">
    <property type="entry name" value="LPS_length_determ_N"/>
</dbReference>
<keyword evidence="5 7" id="KW-0472">Membrane</keyword>
<keyword evidence="6" id="KW-0175">Coiled coil</keyword>
<evidence type="ECO:0000259" key="8">
    <source>
        <dbReference type="Pfam" id="PF02706"/>
    </source>
</evidence>
<keyword evidence="2" id="KW-1003">Cell membrane</keyword>
<feature type="domain" description="Polysaccharide chain length determinant N-terminal" evidence="8">
    <location>
        <begin position="34"/>
        <end position="119"/>
    </location>
</feature>
<protein>
    <submittedName>
        <fullName evidence="9">Uncharacterized protein involved in exopolysaccharide biosynthesis</fullName>
    </submittedName>
</protein>
<evidence type="ECO:0000256" key="4">
    <source>
        <dbReference type="ARBA" id="ARBA00022989"/>
    </source>
</evidence>
<evidence type="ECO:0000256" key="1">
    <source>
        <dbReference type="ARBA" id="ARBA00004651"/>
    </source>
</evidence>
<evidence type="ECO:0000313" key="9">
    <source>
        <dbReference type="EMBL" id="SFO07950.1"/>
    </source>
</evidence>
<evidence type="ECO:0000256" key="5">
    <source>
        <dbReference type="ARBA" id="ARBA00023136"/>
    </source>
</evidence>
<dbReference type="Proteomes" id="UP000198599">
    <property type="component" value="Unassembled WGS sequence"/>
</dbReference>
<dbReference type="Pfam" id="PF02706">
    <property type="entry name" value="Wzz"/>
    <property type="match status" value="1"/>
</dbReference>
<feature type="transmembrane region" description="Helical" evidence="7">
    <location>
        <begin position="45"/>
        <end position="64"/>
    </location>
</feature>
<dbReference type="PANTHER" id="PTHR32309:SF31">
    <property type="entry name" value="CAPSULAR EXOPOLYSACCHARIDE FAMILY"/>
    <property type="match status" value="1"/>
</dbReference>
<feature type="transmembrane region" description="Helical" evidence="7">
    <location>
        <begin position="426"/>
        <end position="444"/>
    </location>
</feature>
<dbReference type="InterPro" id="IPR050445">
    <property type="entry name" value="Bact_polysacc_biosynth/exp"/>
</dbReference>
<evidence type="ECO:0000256" key="6">
    <source>
        <dbReference type="SAM" id="Coils"/>
    </source>
</evidence>
<sequence length="457" mass="51385">MGIARDTWPMFTHPRRFFVLNDTERWMMGSIQSLPDLYRMLRRRLWLIALVTLAGCIGAVFFALNQPRAFEATAVIQIETPQVGRDFTGRAMPTDAIQRLQLIEQRLMARDNLIKVIDKHALFADVPDMPLPQKIFNLRISTRIEQISVGLQGVATTPSGLSVTVRLGDPQKAADVANEFVDTVLTQNRERRLALVRETLEFFSAEEARVSDQIASLEAKIAEFKSANADALPASVGELRTQLNTLNETLLEIDRQIIALETSSARQRQEVFARQVEQLTDQRNLVATRIARIEEAIATAPRVERELGALVRNQTQLQEQLNTITRNRVEAEMSSVLEKSQQQERFEILETAIPPAIPVSTSRKKLALMGGVASVLLGLVLAILLEIMNPALRTAAQLEQELDISPVVTIPVVHLRHERRKRVAKAIAAFVLAVISLPFILRFIHERIIPLRFLGNQ</sequence>
<accession>A0A1I5E996</accession>
<dbReference type="GO" id="GO:0005886">
    <property type="term" value="C:plasma membrane"/>
    <property type="evidence" value="ECO:0007669"/>
    <property type="project" value="UniProtKB-SubCell"/>
</dbReference>
<keyword evidence="3 7" id="KW-0812">Transmembrane</keyword>
<proteinExistence type="predicted"/>
<comment type="subcellular location">
    <subcellularLocation>
        <location evidence="1">Cell membrane</location>
        <topology evidence="1">Multi-pass membrane protein</topology>
    </subcellularLocation>
</comment>
<dbReference type="AlphaFoldDB" id="A0A1I5E996"/>
<keyword evidence="4 7" id="KW-1133">Transmembrane helix</keyword>
<name>A0A1I5E996_9RHOB</name>